<evidence type="ECO:0000256" key="1">
    <source>
        <dbReference type="ARBA" id="ARBA00004496"/>
    </source>
</evidence>
<protein>
    <submittedName>
        <fullName evidence="13">Glucocorticoid modulatory element binding protein 1</fullName>
    </submittedName>
</protein>
<evidence type="ECO:0000256" key="3">
    <source>
        <dbReference type="ARBA" id="ARBA00022723"/>
    </source>
</evidence>
<keyword evidence="4" id="KW-0862">Zinc</keyword>
<evidence type="ECO:0000313" key="14">
    <source>
        <dbReference type="Proteomes" id="UP000694397"/>
    </source>
</evidence>
<dbReference type="AlphaFoldDB" id="A0A8C9RKR5"/>
<sequence length="594" mass="63874">MANAELTMSAGNVVTENDRDPDDGSEVPVILRIQPNSQEIHEDSVEAEDAVEAVEPCHEHGPTQEEEVEYGYPITCGDSKAVLLFEKFVCPGINVKCIKYNDQVISPKQFVHLAGKATLKDWKRAIRLGGVMLRKMMDSGQLDFYQHDTVCTNTCRSTKFDLLINNTRVPPQGSVLTISTSPQGNGSQVAAMVEEEEEGEQRPEKVAVTSLESNPSVPDKDLKEDDIPEETLSFWKGIADVGLVGEVVSNIRTELLAVLRGVQLRSGQSTLQAPDAAVLNSLAHVFGMLDCVKRALHAHRSCMDDSQELVHSTLTELERQLEEQKKQARDWCLRSLPNFILVSPGSSSSKPPAPKRPKLQRLASAAMLSASSVLQPSLMTSQFAILSPISVGSVGQSFNIASVPVATVAQLPASSQLVTCCTSSIHSKANYFSLQPASSVTLLRTAPGVHAVQMGGSANSVELVRLAQESEDGAVGVAEGQAGEPDGGAVVEGTMLMRGEVGDEGSAHTTVIEIDPAPGNHTVQLVGLQLAGKEGGVVLRRHMPMVEEDEGGSLIQDGMEVVEHSEERATVSLENPEQLQDMEIMVIEDNVHEA</sequence>
<reference evidence="13 14" key="1">
    <citation type="submission" date="2019-04" db="EMBL/GenBank/DDBJ databases">
        <authorList>
            <consortium name="Wellcome Sanger Institute Data Sharing"/>
        </authorList>
    </citation>
    <scope>NUCLEOTIDE SEQUENCE [LARGE SCALE GENOMIC DNA]</scope>
</reference>
<evidence type="ECO:0000259" key="12">
    <source>
        <dbReference type="PROSITE" id="PS50864"/>
    </source>
</evidence>
<feature type="region of interest" description="Disordered" evidence="11">
    <location>
        <begin position="1"/>
        <end position="24"/>
    </location>
</feature>
<dbReference type="Proteomes" id="UP000694397">
    <property type="component" value="Chromosome 8"/>
</dbReference>
<accession>A0A8C9RKR5</accession>
<evidence type="ECO:0000256" key="6">
    <source>
        <dbReference type="ARBA" id="ARBA00023054"/>
    </source>
</evidence>
<evidence type="ECO:0000256" key="4">
    <source>
        <dbReference type="ARBA" id="ARBA00022833"/>
    </source>
</evidence>
<name>A0A8C9RKR5_SCLFO</name>
<dbReference type="InterPro" id="IPR059099">
    <property type="entry name" value="GMEB1/2/Spe-44_dom"/>
</dbReference>
<dbReference type="SUPFAM" id="SSF63763">
    <property type="entry name" value="SAND domain-like"/>
    <property type="match status" value="1"/>
</dbReference>
<keyword evidence="7" id="KW-0238">DNA-binding</keyword>
<dbReference type="GeneTree" id="ENSGT00410000025596"/>
<dbReference type="InterPro" id="IPR010919">
    <property type="entry name" value="SAND-like_dom_sf"/>
</dbReference>
<dbReference type="GO" id="GO:0006357">
    <property type="term" value="P:regulation of transcription by RNA polymerase II"/>
    <property type="evidence" value="ECO:0007669"/>
    <property type="project" value="TreeGrafter"/>
</dbReference>
<evidence type="ECO:0000256" key="10">
    <source>
        <dbReference type="SAM" id="Coils"/>
    </source>
</evidence>
<dbReference type="GO" id="GO:0005737">
    <property type="term" value="C:cytoplasm"/>
    <property type="evidence" value="ECO:0007669"/>
    <property type="project" value="UniProtKB-SubCell"/>
</dbReference>
<dbReference type="GO" id="GO:0046872">
    <property type="term" value="F:metal ion binding"/>
    <property type="evidence" value="ECO:0007669"/>
    <property type="project" value="UniProtKB-KW"/>
</dbReference>
<evidence type="ECO:0000256" key="8">
    <source>
        <dbReference type="ARBA" id="ARBA00023163"/>
    </source>
</evidence>
<feature type="domain" description="SAND" evidence="12">
    <location>
        <begin position="61"/>
        <end position="143"/>
    </location>
</feature>
<evidence type="ECO:0000256" key="7">
    <source>
        <dbReference type="ARBA" id="ARBA00023125"/>
    </source>
</evidence>
<comment type="subcellular location">
    <subcellularLocation>
        <location evidence="1">Cytoplasm</location>
    </subcellularLocation>
</comment>
<evidence type="ECO:0000313" key="13">
    <source>
        <dbReference type="Ensembl" id="ENSSFOP00015018691.2"/>
    </source>
</evidence>
<dbReference type="PROSITE" id="PS50864">
    <property type="entry name" value="SAND"/>
    <property type="match status" value="1"/>
</dbReference>
<dbReference type="Ensembl" id="ENSSFOT00015018904.2">
    <property type="protein sequence ID" value="ENSSFOP00015018691.2"/>
    <property type="gene ID" value="ENSSFOG00015011999.2"/>
</dbReference>
<evidence type="ECO:0000256" key="2">
    <source>
        <dbReference type="ARBA" id="ARBA00022490"/>
    </source>
</evidence>
<dbReference type="InterPro" id="IPR000770">
    <property type="entry name" value="SAND_dom"/>
</dbReference>
<keyword evidence="3" id="KW-0479">Metal-binding</keyword>
<gene>
    <name evidence="13" type="primary">LOC108942636</name>
</gene>
<dbReference type="GO" id="GO:0005634">
    <property type="term" value="C:nucleus"/>
    <property type="evidence" value="ECO:0007669"/>
    <property type="project" value="TreeGrafter"/>
</dbReference>
<evidence type="ECO:0000256" key="9">
    <source>
        <dbReference type="ARBA" id="ARBA00023242"/>
    </source>
</evidence>
<keyword evidence="14" id="KW-1185">Reference proteome</keyword>
<dbReference type="Pfam" id="PF25892">
    <property type="entry name" value="Spe-44"/>
    <property type="match status" value="1"/>
</dbReference>
<feature type="region of interest" description="Disordered" evidence="11">
    <location>
        <begin position="177"/>
        <end position="224"/>
    </location>
</feature>
<dbReference type="PANTHER" id="PTHR10417">
    <property type="entry name" value="GLUCOCORTICOID MODULATORY ELEMENT-BINDING PROTEIN"/>
    <property type="match status" value="1"/>
</dbReference>
<dbReference type="SMART" id="SM00258">
    <property type="entry name" value="SAND"/>
    <property type="match status" value="1"/>
</dbReference>
<keyword evidence="9" id="KW-0539">Nucleus</keyword>
<keyword evidence="5" id="KW-0805">Transcription regulation</keyword>
<reference evidence="13" key="3">
    <citation type="submission" date="2025-09" db="UniProtKB">
        <authorList>
            <consortium name="Ensembl"/>
        </authorList>
    </citation>
    <scope>IDENTIFICATION</scope>
</reference>
<feature type="compositionally biased region" description="Polar residues" evidence="11">
    <location>
        <begin position="177"/>
        <end position="188"/>
    </location>
</feature>
<dbReference type="Pfam" id="PF01342">
    <property type="entry name" value="SAND"/>
    <property type="match status" value="1"/>
</dbReference>
<dbReference type="Gene3D" id="3.10.390.10">
    <property type="entry name" value="SAND domain-like"/>
    <property type="match status" value="1"/>
</dbReference>
<dbReference type="PANTHER" id="PTHR10417:SF3">
    <property type="entry name" value="GLUCOCORTICOID MODULATORY ELEMENT-BINDING PROTEIN 1"/>
    <property type="match status" value="1"/>
</dbReference>
<keyword evidence="6 10" id="KW-0175">Coiled coil</keyword>
<dbReference type="FunFam" id="3.10.390.10:FF:000003">
    <property type="entry name" value="glucocorticoid modulatory element-binding protein 1 isoform X2"/>
    <property type="match status" value="1"/>
</dbReference>
<organism evidence="13 14">
    <name type="scientific">Scleropages formosus</name>
    <name type="common">Asian bonytongue</name>
    <name type="synonym">Osteoglossum formosum</name>
    <dbReference type="NCBI Taxonomy" id="113540"/>
    <lineage>
        <taxon>Eukaryota</taxon>
        <taxon>Metazoa</taxon>
        <taxon>Chordata</taxon>
        <taxon>Craniata</taxon>
        <taxon>Vertebrata</taxon>
        <taxon>Euteleostomi</taxon>
        <taxon>Actinopterygii</taxon>
        <taxon>Neopterygii</taxon>
        <taxon>Teleostei</taxon>
        <taxon>Osteoglossocephala</taxon>
        <taxon>Osteoglossomorpha</taxon>
        <taxon>Osteoglossiformes</taxon>
        <taxon>Osteoglossidae</taxon>
        <taxon>Scleropages</taxon>
    </lineage>
</organism>
<dbReference type="GO" id="GO:0000978">
    <property type="term" value="F:RNA polymerase II cis-regulatory region sequence-specific DNA binding"/>
    <property type="evidence" value="ECO:0007669"/>
    <property type="project" value="TreeGrafter"/>
</dbReference>
<proteinExistence type="predicted"/>
<evidence type="ECO:0000256" key="11">
    <source>
        <dbReference type="SAM" id="MobiDB-lite"/>
    </source>
</evidence>
<keyword evidence="8" id="KW-0804">Transcription</keyword>
<evidence type="ECO:0000256" key="5">
    <source>
        <dbReference type="ARBA" id="ARBA00023015"/>
    </source>
</evidence>
<feature type="coiled-coil region" evidence="10">
    <location>
        <begin position="307"/>
        <end position="334"/>
    </location>
</feature>
<reference evidence="13" key="2">
    <citation type="submission" date="2025-08" db="UniProtKB">
        <authorList>
            <consortium name="Ensembl"/>
        </authorList>
    </citation>
    <scope>IDENTIFICATION</scope>
</reference>
<keyword evidence="2" id="KW-0963">Cytoplasm</keyword>
<dbReference type="OrthoDB" id="5792412at2759"/>